<keyword evidence="1" id="KW-0472">Membrane</keyword>
<proteinExistence type="predicted"/>
<evidence type="ECO:0000256" key="1">
    <source>
        <dbReference type="SAM" id="Phobius"/>
    </source>
</evidence>
<gene>
    <name evidence="2" type="ORF">BDW47DRAFT_104437</name>
</gene>
<dbReference type="AlphaFoldDB" id="A0A2I2FE12"/>
<evidence type="ECO:0000313" key="2">
    <source>
        <dbReference type="EMBL" id="PLB38865.1"/>
    </source>
</evidence>
<reference evidence="2 3" key="1">
    <citation type="submission" date="2017-12" db="EMBL/GenBank/DDBJ databases">
        <authorList>
            <consortium name="DOE Joint Genome Institute"/>
            <person name="Haridas S."/>
            <person name="Kjaerbolling I."/>
            <person name="Vesth T.C."/>
            <person name="Frisvad J.C."/>
            <person name="Nybo J.L."/>
            <person name="Theobald S."/>
            <person name="Kuo A."/>
            <person name="Bowyer P."/>
            <person name="Matsuda Y."/>
            <person name="Mondo S."/>
            <person name="Lyhne E.K."/>
            <person name="Kogle M.E."/>
            <person name="Clum A."/>
            <person name="Lipzen A."/>
            <person name="Salamov A."/>
            <person name="Ngan C.Y."/>
            <person name="Daum C."/>
            <person name="Chiniquy J."/>
            <person name="Barry K."/>
            <person name="LaButti K."/>
            <person name="Simmons B.A."/>
            <person name="Magnuson J.K."/>
            <person name="Mortensen U.H."/>
            <person name="Larsen T.O."/>
            <person name="Grigoriev I.V."/>
            <person name="Baker S.E."/>
            <person name="Andersen M.R."/>
            <person name="Nordberg H.P."/>
            <person name="Cantor M.N."/>
            <person name="Hua S.X."/>
        </authorList>
    </citation>
    <scope>NUCLEOTIDE SEQUENCE [LARGE SCALE GENOMIC DNA]</scope>
    <source>
        <strain evidence="2 3">CBS 102.13</strain>
    </source>
</reference>
<protein>
    <submittedName>
        <fullName evidence="2">Uncharacterized protein</fullName>
    </submittedName>
</protein>
<keyword evidence="3" id="KW-1185">Reference proteome</keyword>
<dbReference type="Proteomes" id="UP000234585">
    <property type="component" value="Unassembled WGS sequence"/>
</dbReference>
<organism evidence="2 3">
    <name type="scientific">Aspergillus candidus</name>
    <dbReference type="NCBI Taxonomy" id="41067"/>
    <lineage>
        <taxon>Eukaryota</taxon>
        <taxon>Fungi</taxon>
        <taxon>Dikarya</taxon>
        <taxon>Ascomycota</taxon>
        <taxon>Pezizomycotina</taxon>
        <taxon>Eurotiomycetes</taxon>
        <taxon>Eurotiomycetidae</taxon>
        <taxon>Eurotiales</taxon>
        <taxon>Aspergillaceae</taxon>
        <taxon>Aspergillus</taxon>
        <taxon>Aspergillus subgen. Circumdati</taxon>
    </lineage>
</organism>
<dbReference type="GeneID" id="36519484"/>
<name>A0A2I2FE12_ASPCN</name>
<evidence type="ECO:0000313" key="3">
    <source>
        <dbReference type="Proteomes" id="UP000234585"/>
    </source>
</evidence>
<sequence>MRQCSSSLIGSFKTCNISITLTLSILTIIITNEHRSLRFFCLVSMSHHIHLDSTGDA</sequence>
<accession>A0A2I2FE12</accession>
<keyword evidence="1" id="KW-1133">Transmembrane helix</keyword>
<dbReference type="RefSeq" id="XP_024672877.1">
    <property type="nucleotide sequence ID" value="XM_024812324.1"/>
</dbReference>
<dbReference type="EMBL" id="KZ559133">
    <property type="protein sequence ID" value="PLB38865.1"/>
    <property type="molecule type" value="Genomic_DNA"/>
</dbReference>
<keyword evidence="1" id="KW-0812">Transmembrane</keyword>
<feature type="transmembrane region" description="Helical" evidence="1">
    <location>
        <begin position="12"/>
        <end position="30"/>
    </location>
</feature>